<gene>
    <name evidence="1" type="ORF">METZ01_LOCUS176714</name>
</gene>
<reference evidence="1" key="1">
    <citation type="submission" date="2018-05" db="EMBL/GenBank/DDBJ databases">
        <authorList>
            <person name="Lanie J.A."/>
            <person name="Ng W.-L."/>
            <person name="Kazmierczak K.M."/>
            <person name="Andrzejewski T.M."/>
            <person name="Davidsen T.M."/>
            <person name="Wayne K.J."/>
            <person name="Tettelin H."/>
            <person name="Glass J.I."/>
            <person name="Rusch D."/>
            <person name="Podicherti R."/>
            <person name="Tsui H.-C.T."/>
            <person name="Winkler M.E."/>
        </authorList>
    </citation>
    <scope>NUCLEOTIDE SEQUENCE</scope>
</reference>
<dbReference type="EMBL" id="UINC01033884">
    <property type="protein sequence ID" value="SVB23860.1"/>
    <property type="molecule type" value="Genomic_DNA"/>
</dbReference>
<name>A0A382CCU6_9ZZZZ</name>
<evidence type="ECO:0000313" key="1">
    <source>
        <dbReference type="EMBL" id="SVB23860.1"/>
    </source>
</evidence>
<accession>A0A382CCU6</accession>
<organism evidence="1">
    <name type="scientific">marine metagenome</name>
    <dbReference type="NCBI Taxonomy" id="408172"/>
    <lineage>
        <taxon>unclassified sequences</taxon>
        <taxon>metagenomes</taxon>
        <taxon>ecological metagenomes</taxon>
    </lineage>
</organism>
<proteinExistence type="predicted"/>
<dbReference type="AlphaFoldDB" id="A0A382CCU6"/>
<protein>
    <submittedName>
        <fullName evidence="1">Uncharacterized protein</fullName>
    </submittedName>
</protein>
<sequence length="66" mass="7139">MRNHAENLWVIPLVAQSTSIGVVSNDFGNVPEQGVASWVAMTPGYLNPETFFSKSARALTTMDAGR</sequence>